<proteinExistence type="predicted"/>
<dbReference type="AlphaFoldDB" id="A0A3L8Q3B2"/>
<keyword evidence="2" id="KW-1185">Reference proteome</keyword>
<gene>
    <name evidence="1" type="ORF">D5018_00010</name>
</gene>
<organism evidence="1 2">
    <name type="scientific">Parashewanella curva</name>
    <dbReference type="NCBI Taxonomy" id="2338552"/>
    <lineage>
        <taxon>Bacteria</taxon>
        <taxon>Pseudomonadati</taxon>
        <taxon>Pseudomonadota</taxon>
        <taxon>Gammaproteobacteria</taxon>
        <taxon>Alteromonadales</taxon>
        <taxon>Shewanellaceae</taxon>
        <taxon>Parashewanella</taxon>
    </lineage>
</organism>
<dbReference type="Proteomes" id="UP000281474">
    <property type="component" value="Unassembled WGS sequence"/>
</dbReference>
<evidence type="ECO:0000313" key="1">
    <source>
        <dbReference type="EMBL" id="RLV61543.1"/>
    </source>
</evidence>
<name>A0A3L8Q3B2_9GAMM</name>
<comment type="caution">
    <text evidence="1">The sequence shown here is derived from an EMBL/GenBank/DDBJ whole genome shotgun (WGS) entry which is preliminary data.</text>
</comment>
<evidence type="ECO:0000313" key="2">
    <source>
        <dbReference type="Proteomes" id="UP000281474"/>
    </source>
</evidence>
<dbReference type="EMBL" id="QZEI01000001">
    <property type="protein sequence ID" value="RLV61543.1"/>
    <property type="molecule type" value="Genomic_DNA"/>
</dbReference>
<sequence length="211" mass="23602">MSLELSQELAQCLPPSLEAINQEVAEQLFNKKSANKFTMEGSGKTYVLTNWVFGGRPCYINEDALNSSKSRAWAVVKLLTQKGEARLIESAVMHQGIKPVGNSFYVFKMPQGTSSQAQEGYFHYETNYSVLSSELKAVLKNSVQAEAVSVDEYDALKQPFRCPFTNKITAREDTISLTLNGATTTCSRLGFRRFILLGENYQGLQFEKQDL</sequence>
<protein>
    <submittedName>
        <fullName evidence="1">Uncharacterized protein</fullName>
    </submittedName>
</protein>
<dbReference type="RefSeq" id="WP_121836942.1">
    <property type="nucleotide sequence ID" value="NZ_ML014753.1"/>
</dbReference>
<accession>A0A3L8Q3B2</accession>
<reference evidence="1 2" key="1">
    <citation type="submission" date="2018-09" db="EMBL/GenBank/DDBJ databases">
        <title>Phylogeny of the Shewanellaceae, and recommendation for two new genera, Pseudoshewanella and Parashewanella.</title>
        <authorList>
            <person name="Wang G."/>
        </authorList>
    </citation>
    <scope>NUCLEOTIDE SEQUENCE [LARGE SCALE GENOMIC DNA]</scope>
    <source>
        <strain evidence="1 2">C51</strain>
    </source>
</reference>